<dbReference type="Pfam" id="PF18765">
    <property type="entry name" value="Polbeta"/>
    <property type="match status" value="1"/>
</dbReference>
<organism evidence="2 3">
    <name type="scientific">Agreia bicolorata</name>
    <dbReference type="NCBI Taxonomy" id="110935"/>
    <lineage>
        <taxon>Bacteria</taxon>
        <taxon>Bacillati</taxon>
        <taxon>Actinomycetota</taxon>
        <taxon>Actinomycetes</taxon>
        <taxon>Micrococcales</taxon>
        <taxon>Microbacteriaceae</taxon>
        <taxon>Agreia</taxon>
    </lineage>
</organism>
<dbReference type="Proteomes" id="UP000189735">
    <property type="component" value="Unassembled WGS sequence"/>
</dbReference>
<protein>
    <submittedName>
        <fullName evidence="2">Nucleotidyltransferase domain-containing protein</fullName>
    </submittedName>
</protein>
<dbReference type="EMBL" id="FUYG01000006">
    <property type="protein sequence ID" value="SKA97648.1"/>
    <property type="molecule type" value="Genomic_DNA"/>
</dbReference>
<reference evidence="3" key="1">
    <citation type="submission" date="2017-02" db="EMBL/GenBank/DDBJ databases">
        <authorList>
            <person name="Varghese N."/>
            <person name="Submissions S."/>
        </authorList>
    </citation>
    <scope>NUCLEOTIDE SEQUENCE [LARGE SCALE GENOMIC DNA]</scope>
    <source>
        <strain evidence="3">VKM Ac-2052</strain>
    </source>
</reference>
<dbReference type="CDD" id="cd05403">
    <property type="entry name" value="NT_KNTase_like"/>
    <property type="match status" value="1"/>
</dbReference>
<dbReference type="GO" id="GO:0016740">
    <property type="term" value="F:transferase activity"/>
    <property type="evidence" value="ECO:0007669"/>
    <property type="project" value="UniProtKB-KW"/>
</dbReference>
<proteinExistence type="predicted"/>
<gene>
    <name evidence="2" type="ORF">SAMN06295879_2413</name>
</gene>
<dbReference type="InterPro" id="IPR041633">
    <property type="entry name" value="Polbeta"/>
</dbReference>
<evidence type="ECO:0000313" key="3">
    <source>
        <dbReference type="Proteomes" id="UP000189735"/>
    </source>
</evidence>
<dbReference type="RefSeq" id="WP_078714624.1">
    <property type="nucleotide sequence ID" value="NZ_FUYG01000006.1"/>
</dbReference>
<feature type="domain" description="Polymerase beta nucleotidyltransferase" evidence="1">
    <location>
        <begin position="111"/>
        <end position="195"/>
    </location>
</feature>
<evidence type="ECO:0000259" key="1">
    <source>
        <dbReference type="Pfam" id="PF18765"/>
    </source>
</evidence>
<evidence type="ECO:0000313" key="2">
    <source>
        <dbReference type="EMBL" id="SKA97648.1"/>
    </source>
</evidence>
<name>A0A1T4Y7Z3_9MICO</name>
<sequence length="207" mass="22361">MNLSEPLEGLTSAVEGAVLRVLARADVGFSGRQVHALARVGSTSSVHRALAGLVRVGLVTAESRPPSIIYRINRHHVLWPVIDQALSSRARAFDSVREFCADDLPEELGLTVVVYGSVARRDSGLDSDLDLFVVYPDGIDDDARAEFNYQIAQHVERVTGNEAQVFSVERTELADRIDENDPFIENVLADGILIFGPPIGAGAGRAA</sequence>
<dbReference type="SUPFAM" id="SSF81301">
    <property type="entry name" value="Nucleotidyltransferase"/>
    <property type="match status" value="1"/>
</dbReference>
<dbReference type="InterPro" id="IPR043519">
    <property type="entry name" value="NT_sf"/>
</dbReference>
<dbReference type="AlphaFoldDB" id="A0A1T4Y7Z3"/>
<accession>A0A1T4Y7Z3</accession>
<keyword evidence="2" id="KW-0808">Transferase</keyword>
<dbReference type="Gene3D" id="3.30.460.10">
    <property type="entry name" value="Beta Polymerase, domain 2"/>
    <property type="match status" value="1"/>
</dbReference>